<evidence type="ECO:0000313" key="2">
    <source>
        <dbReference type="Proteomes" id="UP001372338"/>
    </source>
</evidence>
<dbReference type="Proteomes" id="UP001372338">
    <property type="component" value="Unassembled WGS sequence"/>
</dbReference>
<sequence>MSLHVESLISILAPIYTTTQKMLGYKNPQFSPLSNFSIPTIITILQQQLQETSFLLSPLSLSLFFSPSFLNIRCCS</sequence>
<comment type="caution">
    <text evidence="1">The sequence shown here is derived from an EMBL/GenBank/DDBJ whole genome shotgun (WGS) entry which is preliminary data.</text>
</comment>
<name>A0AAN9IMT4_CROPI</name>
<reference evidence="1 2" key="1">
    <citation type="submission" date="2024-01" db="EMBL/GenBank/DDBJ databases">
        <title>The genomes of 5 underutilized Papilionoideae crops provide insights into root nodulation and disease resistanc.</title>
        <authorList>
            <person name="Yuan L."/>
        </authorList>
    </citation>
    <scope>NUCLEOTIDE SEQUENCE [LARGE SCALE GENOMIC DNA]</scope>
    <source>
        <strain evidence="1">ZHUSHIDOU_FW_LH</strain>
        <tissue evidence="1">Leaf</tissue>
    </source>
</reference>
<evidence type="ECO:0000313" key="1">
    <source>
        <dbReference type="EMBL" id="KAK7282911.1"/>
    </source>
</evidence>
<dbReference type="AlphaFoldDB" id="A0AAN9IMT4"/>
<gene>
    <name evidence="1" type="ORF">RIF29_12029</name>
</gene>
<accession>A0AAN9IMT4</accession>
<proteinExistence type="predicted"/>
<dbReference type="EMBL" id="JAYWIO010000002">
    <property type="protein sequence ID" value="KAK7282911.1"/>
    <property type="molecule type" value="Genomic_DNA"/>
</dbReference>
<protein>
    <submittedName>
        <fullName evidence="1">Uncharacterized protein</fullName>
    </submittedName>
</protein>
<organism evidence="1 2">
    <name type="scientific">Crotalaria pallida</name>
    <name type="common">Smooth rattlebox</name>
    <name type="synonym">Crotalaria striata</name>
    <dbReference type="NCBI Taxonomy" id="3830"/>
    <lineage>
        <taxon>Eukaryota</taxon>
        <taxon>Viridiplantae</taxon>
        <taxon>Streptophyta</taxon>
        <taxon>Embryophyta</taxon>
        <taxon>Tracheophyta</taxon>
        <taxon>Spermatophyta</taxon>
        <taxon>Magnoliopsida</taxon>
        <taxon>eudicotyledons</taxon>
        <taxon>Gunneridae</taxon>
        <taxon>Pentapetalae</taxon>
        <taxon>rosids</taxon>
        <taxon>fabids</taxon>
        <taxon>Fabales</taxon>
        <taxon>Fabaceae</taxon>
        <taxon>Papilionoideae</taxon>
        <taxon>50 kb inversion clade</taxon>
        <taxon>genistoids sensu lato</taxon>
        <taxon>core genistoids</taxon>
        <taxon>Crotalarieae</taxon>
        <taxon>Crotalaria</taxon>
    </lineage>
</organism>
<keyword evidence="2" id="KW-1185">Reference proteome</keyword>